<reference evidence="4" key="1">
    <citation type="submission" date="2023-07" db="EMBL/GenBank/DDBJ databases">
        <authorList>
            <consortium name="AG Swart"/>
            <person name="Singh M."/>
            <person name="Singh A."/>
            <person name="Seah K."/>
            <person name="Emmerich C."/>
        </authorList>
    </citation>
    <scope>NUCLEOTIDE SEQUENCE</scope>
    <source>
        <strain evidence="4">DP1</strain>
    </source>
</reference>
<dbReference type="Pfam" id="PF09229">
    <property type="entry name" value="Aha1_N"/>
    <property type="match status" value="2"/>
</dbReference>
<dbReference type="EMBL" id="CAMPGE010014976">
    <property type="protein sequence ID" value="CAI2373619.1"/>
    <property type="molecule type" value="Genomic_DNA"/>
</dbReference>
<evidence type="ECO:0000313" key="5">
    <source>
        <dbReference type="Proteomes" id="UP001295684"/>
    </source>
</evidence>
<dbReference type="InterPro" id="IPR036338">
    <property type="entry name" value="Aha1"/>
</dbReference>
<evidence type="ECO:0000256" key="1">
    <source>
        <dbReference type="ARBA" id="ARBA00006817"/>
    </source>
</evidence>
<dbReference type="GO" id="GO:0001671">
    <property type="term" value="F:ATPase activator activity"/>
    <property type="evidence" value="ECO:0007669"/>
    <property type="project" value="InterPro"/>
</dbReference>
<dbReference type="Proteomes" id="UP001295684">
    <property type="component" value="Unassembled WGS sequence"/>
</dbReference>
<gene>
    <name evidence="4" type="ORF">ECRASSUSDP1_LOCUS14965</name>
</gene>
<dbReference type="GO" id="GO:0051087">
    <property type="term" value="F:protein-folding chaperone binding"/>
    <property type="evidence" value="ECO:0007669"/>
    <property type="project" value="InterPro"/>
</dbReference>
<dbReference type="SUPFAM" id="SSF103111">
    <property type="entry name" value="Activator of Hsp90 ATPase, Aha1"/>
    <property type="match status" value="2"/>
</dbReference>
<evidence type="ECO:0000259" key="3">
    <source>
        <dbReference type="SMART" id="SM01000"/>
    </source>
</evidence>
<organism evidence="4 5">
    <name type="scientific">Euplotes crassus</name>
    <dbReference type="NCBI Taxonomy" id="5936"/>
    <lineage>
        <taxon>Eukaryota</taxon>
        <taxon>Sar</taxon>
        <taxon>Alveolata</taxon>
        <taxon>Ciliophora</taxon>
        <taxon>Intramacronucleata</taxon>
        <taxon>Spirotrichea</taxon>
        <taxon>Hypotrichia</taxon>
        <taxon>Euplotida</taxon>
        <taxon>Euplotidae</taxon>
        <taxon>Moneuplotes</taxon>
    </lineage>
</organism>
<accession>A0AAD1XJ03</accession>
<dbReference type="SMART" id="SM01000">
    <property type="entry name" value="Aha1_N"/>
    <property type="match status" value="2"/>
</dbReference>
<sequence length="368" mass="42845">MEGFGSIWNKNSWHWEEKNYTKKATDYLTEKLESVKVTAFTPKASEIKVTSVKECKGSAVISIRKKKQVYIYEFEIECEWEAEEKEGDHEAKGKFRIQEFYQDDDPEDIEVNITAEKSDEYHEECRNAIRQKVKPELVKIVQSFHDLMQKIDSDEAKLRADAEKRMKEEEEMKKAQEEKGHEKDKIFKEQKAKEEQRKLEEAKNLAAASVDETNKGTGSVWNAGSYFWEEKNYNKWSQDKIKELLCNFKHTVPGGKLEVTDTEIEGEAGISIRKGKKIYSYDFVVTLKWTVTLGEGDEESKVTGSFKLPDVSNAVYDDDEPFHLDIEYKTGIEKRDEINDHLRKDVANAIRKNLDKYVTEFKNIDLSK</sequence>
<dbReference type="Gene3D" id="3.15.10.20">
    <property type="entry name" value="Activator of Hsp90 ATPase Aha1, N-terminal domain"/>
    <property type="match status" value="2"/>
</dbReference>
<dbReference type="AlphaFoldDB" id="A0AAD1XJ03"/>
<dbReference type="InterPro" id="IPR015310">
    <property type="entry name" value="AHSA1-like_N"/>
</dbReference>
<dbReference type="GO" id="GO:0005829">
    <property type="term" value="C:cytosol"/>
    <property type="evidence" value="ECO:0007669"/>
    <property type="project" value="TreeGrafter"/>
</dbReference>
<comment type="similarity">
    <text evidence="1">Belongs to the AHA1 family.</text>
</comment>
<protein>
    <recommendedName>
        <fullName evidence="3">Activator of Hsp90 ATPase AHSA1-like N-terminal domain-containing protein</fullName>
    </recommendedName>
</protein>
<comment type="caution">
    <text evidence="4">The sequence shown here is derived from an EMBL/GenBank/DDBJ whole genome shotgun (WGS) entry which is preliminary data.</text>
</comment>
<keyword evidence="5" id="KW-1185">Reference proteome</keyword>
<dbReference type="GO" id="GO:0006457">
    <property type="term" value="P:protein folding"/>
    <property type="evidence" value="ECO:0007669"/>
    <property type="project" value="TreeGrafter"/>
</dbReference>
<feature type="domain" description="Activator of Hsp90 ATPase AHSA1-like N-terminal" evidence="3">
    <location>
        <begin position="17"/>
        <end position="149"/>
    </location>
</feature>
<dbReference type="PANTHER" id="PTHR13009">
    <property type="entry name" value="HEAT SHOCK PROTEIN 90 HSP90 CO-CHAPERONE AHA-1"/>
    <property type="match status" value="1"/>
</dbReference>
<dbReference type="PANTHER" id="PTHR13009:SF22">
    <property type="entry name" value="LD43819P"/>
    <property type="match status" value="1"/>
</dbReference>
<evidence type="ECO:0000256" key="2">
    <source>
        <dbReference type="SAM" id="MobiDB-lite"/>
    </source>
</evidence>
<proteinExistence type="inferred from homology"/>
<feature type="region of interest" description="Disordered" evidence="2">
    <location>
        <begin position="162"/>
        <end position="193"/>
    </location>
</feature>
<evidence type="ECO:0000313" key="4">
    <source>
        <dbReference type="EMBL" id="CAI2373619.1"/>
    </source>
</evidence>
<feature type="domain" description="Activator of Hsp90 ATPase AHSA1-like N-terminal" evidence="3">
    <location>
        <begin position="230"/>
        <end position="368"/>
    </location>
</feature>
<name>A0AAD1XJ03_EUPCR</name>